<sequence length="600" mass="63258">MAAVIVVVVASAFSVTELHAVAARPIAIAPMRQVVVCFGMGFPVRFAAPYQCRPERLEDFDSRKGQVVPMATTRPAVWLSLRECRLSGKQWFTCGLNDVWMRRRWFAVATGLVCTASLAAACGGSNDGNASLPVLDPAAKGTLSEHGGATRAGADRSRLIADSIKNTGAKNVILLIGDGMGDSEITMARNYAHGAGGAFPGLDALPLTGQYTHYSLNKDGKPTYVTDSAAGGSAWATGTKTYNGAISVDIHGMEQKTLLQRAKDAGKATGDISTAEIQDATPAVQLAHVTGRKCYGPDETTEKCPTNALEHGGNGSIAEQLLTTRADVVMGGGAETFQQVAKAGDYQGKTLEVQAKERGFTIVRNADELDTVDKADRDAPLLGLFAEGNMPTRWSGPVAGKGGYLEPAVECKDNPERGASVPTLAAMTEKSIDLLKGNENGFFLQVEGASIDKQDHAANPCGQIGETVDLDEAAKVALDFAEENKDTLVIVTADHAHSSQIVETMSLDDVRAAAAEANLPFEVTRDAIYPGLTRVLRSKDGQDLTISYGTSDNLDAMDQGHTGSQLRIAAYGPGAADVVGLTDQTDLFFTMTRALGLSSN</sequence>
<dbReference type="PRINTS" id="PR00113">
    <property type="entry name" value="ALKPHPHTASE"/>
</dbReference>
<dbReference type="PANTHER" id="PTHR11596:SF5">
    <property type="entry name" value="ALKALINE PHOSPHATASE"/>
    <property type="match status" value="1"/>
</dbReference>
<dbReference type="CDD" id="cd16012">
    <property type="entry name" value="ALP"/>
    <property type="match status" value="1"/>
</dbReference>
<evidence type="ECO:0000256" key="4">
    <source>
        <dbReference type="PIRSR" id="PIRSR601952-3"/>
    </source>
</evidence>
<feature type="binding site" evidence="3">
    <location>
        <position position="494"/>
    </location>
    <ligand>
        <name>Zn(2+)</name>
        <dbReference type="ChEBI" id="CHEBI:29105"/>
        <label>2</label>
    </ligand>
</feature>
<evidence type="ECO:0000256" key="3">
    <source>
        <dbReference type="PIRSR" id="PIRSR601952-2"/>
    </source>
</evidence>
<feature type="binding site" evidence="3">
    <location>
        <position position="495"/>
    </location>
    <ligand>
        <name>Zn(2+)</name>
        <dbReference type="ChEBI" id="CHEBI:29105"/>
        <label>2</label>
    </ligand>
</feature>
<feature type="binding site" evidence="3">
    <location>
        <position position="178"/>
    </location>
    <ligand>
        <name>Zn(2+)</name>
        <dbReference type="ChEBI" id="CHEBI:29105"/>
        <label>2</label>
    </ligand>
</feature>
<feature type="binding site" evidence="3">
    <location>
        <position position="281"/>
    </location>
    <ligand>
        <name>Mg(2+)</name>
        <dbReference type="ChEBI" id="CHEBI:18420"/>
    </ligand>
</feature>
<dbReference type="Proteomes" id="UP000466906">
    <property type="component" value="Chromosome"/>
</dbReference>
<feature type="binding site" evidence="3">
    <location>
        <position position="452"/>
    </location>
    <ligand>
        <name>Zn(2+)</name>
        <dbReference type="ChEBI" id="CHEBI:29105"/>
        <label>2</label>
    </ligand>
</feature>
<comment type="similarity">
    <text evidence="5">Belongs to the alkaline phosphatase family.</text>
</comment>
<feature type="binding site" evidence="3">
    <location>
        <position position="561"/>
    </location>
    <ligand>
        <name>Zn(2+)</name>
        <dbReference type="ChEBI" id="CHEBI:29105"/>
        <label>2</label>
    </ligand>
</feature>
<dbReference type="Pfam" id="PF00245">
    <property type="entry name" value="Alk_phosphatase"/>
    <property type="match status" value="1"/>
</dbReference>
<dbReference type="NCBIfam" id="NF007810">
    <property type="entry name" value="PRK10518.1"/>
    <property type="match status" value="1"/>
</dbReference>
<feature type="disulfide bond" evidence="4">
    <location>
        <begin position="294"/>
        <end position="304"/>
    </location>
</feature>
<dbReference type="SUPFAM" id="SSF53649">
    <property type="entry name" value="Alkaline phosphatase-like"/>
    <property type="match status" value="1"/>
</dbReference>
<feature type="active site" description="Phosphoserine intermediate" evidence="2">
    <location>
        <position position="228"/>
    </location>
</feature>
<feature type="binding site" evidence="3">
    <location>
        <position position="456"/>
    </location>
    <ligand>
        <name>Zn(2+)</name>
        <dbReference type="ChEBI" id="CHEBI:29105"/>
        <label>2</label>
    </ligand>
</feature>
<dbReference type="Gene3D" id="3.40.720.10">
    <property type="entry name" value="Alkaline Phosphatase, subunit A"/>
    <property type="match status" value="1"/>
</dbReference>
<keyword evidence="1" id="KW-0597">Phosphoprotein</keyword>
<dbReference type="InterPro" id="IPR001952">
    <property type="entry name" value="Alkaline_phosphatase"/>
</dbReference>
<comment type="cofactor">
    <cofactor evidence="3">
        <name>Mg(2+)</name>
        <dbReference type="ChEBI" id="CHEBI:18420"/>
    </cofactor>
    <text evidence="3">Binds 1 Mg(2+) ion.</text>
</comment>
<dbReference type="SMART" id="SM00098">
    <property type="entry name" value="alkPPc"/>
    <property type="match status" value="1"/>
</dbReference>
<organism evidence="6 7">
    <name type="scientific">Mycolicibacterium alvei</name>
    <dbReference type="NCBI Taxonomy" id="67081"/>
    <lineage>
        <taxon>Bacteria</taxon>
        <taxon>Bacillati</taxon>
        <taxon>Actinomycetota</taxon>
        <taxon>Actinomycetes</taxon>
        <taxon>Mycobacteriales</taxon>
        <taxon>Mycobacteriaceae</taxon>
        <taxon>Mycolicibacterium</taxon>
    </lineage>
</organism>
<dbReference type="GO" id="GO:0046872">
    <property type="term" value="F:metal ion binding"/>
    <property type="evidence" value="ECO:0007669"/>
    <property type="project" value="UniProtKB-KW"/>
</dbReference>
<reference evidence="6 7" key="1">
    <citation type="journal article" date="2019" name="Emerg. Microbes Infect.">
        <title>Comprehensive subspecies identification of 175 nontuberculous mycobacteria species based on 7547 genomic profiles.</title>
        <authorList>
            <person name="Matsumoto Y."/>
            <person name="Kinjo T."/>
            <person name="Motooka D."/>
            <person name="Nabeya D."/>
            <person name="Jung N."/>
            <person name="Uechi K."/>
            <person name="Horii T."/>
            <person name="Iida T."/>
            <person name="Fujita J."/>
            <person name="Nakamura S."/>
        </authorList>
    </citation>
    <scope>NUCLEOTIDE SEQUENCE [LARGE SCALE GENOMIC DNA]</scope>
    <source>
        <strain evidence="6 7">JCM 12272</strain>
    </source>
</reference>
<keyword evidence="3" id="KW-0479">Metal-binding</keyword>
<name>A0A6N4UNC8_9MYCO</name>
<feature type="binding site" evidence="3">
    <location>
        <position position="447"/>
    </location>
    <ligand>
        <name>Mg(2+)</name>
        <dbReference type="ChEBI" id="CHEBI:18420"/>
    </ligand>
</feature>
<feature type="disulfide bond" evidence="4">
    <location>
        <begin position="411"/>
        <end position="461"/>
    </location>
</feature>
<evidence type="ECO:0000256" key="5">
    <source>
        <dbReference type="RuleBase" id="RU003946"/>
    </source>
</evidence>
<protein>
    <submittedName>
        <fullName evidence="6">Alkaline phosphatase</fullName>
    </submittedName>
</protein>
<evidence type="ECO:0000313" key="6">
    <source>
        <dbReference type="EMBL" id="BBX25041.1"/>
    </source>
</evidence>
<evidence type="ECO:0000256" key="2">
    <source>
        <dbReference type="PIRSR" id="PIRSR601952-1"/>
    </source>
</evidence>
<keyword evidence="4" id="KW-1015">Disulfide bond</keyword>
<keyword evidence="3" id="KW-0460">Magnesium</keyword>
<dbReference type="PANTHER" id="PTHR11596">
    <property type="entry name" value="ALKALINE PHOSPHATASE"/>
    <property type="match status" value="1"/>
</dbReference>
<dbReference type="KEGG" id="malv:MALV_01660"/>
<keyword evidence="3" id="KW-0862">Zinc</keyword>
<dbReference type="AlphaFoldDB" id="A0A6N4UNC8"/>
<dbReference type="EMBL" id="AP022565">
    <property type="protein sequence ID" value="BBX25041.1"/>
    <property type="molecule type" value="Genomic_DNA"/>
</dbReference>
<evidence type="ECO:0000256" key="1">
    <source>
        <dbReference type="ARBA" id="ARBA00022553"/>
    </source>
</evidence>
<dbReference type="InterPro" id="IPR017850">
    <property type="entry name" value="Alkaline_phosphatase_core_sf"/>
</dbReference>
<dbReference type="GO" id="GO:0004035">
    <property type="term" value="F:alkaline phosphatase activity"/>
    <property type="evidence" value="ECO:0007669"/>
    <property type="project" value="TreeGrafter"/>
</dbReference>
<keyword evidence="7" id="KW-1185">Reference proteome</keyword>
<proteinExistence type="inferred from homology"/>
<gene>
    <name evidence="6" type="ORF">MALV_01660</name>
</gene>
<evidence type="ECO:0000313" key="7">
    <source>
        <dbReference type="Proteomes" id="UP000466906"/>
    </source>
</evidence>
<comment type="cofactor">
    <cofactor evidence="3">
        <name>Zn(2+)</name>
        <dbReference type="ChEBI" id="CHEBI:29105"/>
    </cofactor>
    <text evidence="3">Binds 2 Zn(2+) ions.</text>
</comment>
<accession>A0A6N4UNC8</accession>
<feature type="binding site" evidence="3">
    <location>
        <position position="279"/>
    </location>
    <ligand>
        <name>Mg(2+)</name>
        <dbReference type="ChEBI" id="CHEBI:18420"/>
    </ligand>
</feature>
<feature type="binding site" evidence="3">
    <location>
        <position position="178"/>
    </location>
    <ligand>
        <name>Mg(2+)</name>
        <dbReference type="ChEBI" id="CHEBI:18420"/>
    </ligand>
</feature>